<proteinExistence type="predicted"/>
<dbReference type="AlphaFoldDB" id="A0A8H6FNF7"/>
<dbReference type="EMBL" id="JACCJC010000054">
    <property type="protein sequence ID" value="KAF6231739.1"/>
    <property type="molecule type" value="Genomic_DNA"/>
</dbReference>
<organism evidence="1 2">
    <name type="scientific">Letharia columbiana</name>
    <dbReference type="NCBI Taxonomy" id="112416"/>
    <lineage>
        <taxon>Eukaryota</taxon>
        <taxon>Fungi</taxon>
        <taxon>Dikarya</taxon>
        <taxon>Ascomycota</taxon>
        <taxon>Pezizomycotina</taxon>
        <taxon>Lecanoromycetes</taxon>
        <taxon>OSLEUM clade</taxon>
        <taxon>Lecanoromycetidae</taxon>
        <taxon>Lecanorales</taxon>
        <taxon>Lecanorineae</taxon>
        <taxon>Parmeliaceae</taxon>
        <taxon>Letharia</taxon>
    </lineage>
</organism>
<gene>
    <name evidence="1" type="ORF">HO173_010041</name>
</gene>
<sequence>MLLTQTTTQAYAYHFHSVHVFHPPASFTVLFSTTSSTVTMQVSESVAITMEDGQVLPPLLALPLELKQQIFDHLSNDDEQGLSLTILRRTHPILRHVIPRQQLSPITPYNPLDKTVPSENYRTRTVRQYQLSLTERKHPYLFAPDHYPCYSCCEVLGASHFEDEGIRDEFVCLKDLEKIPLGSPSSYPRRCDRCLAAEMIIVWGMENKQRRSGAGDSGGL</sequence>
<name>A0A8H6FNF7_9LECA</name>
<evidence type="ECO:0000313" key="1">
    <source>
        <dbReference type="EMBL" id="KAF6231739.1"/>
    </source>
</evidence>
<dbReference type="RefSeq" id="XP_037161171.1">
    <property type="nucleotide sequence ID" value="XM_037311927.1"/>
</dbReference>
<evidence type="ECO:0000313" key="2">
    <source>
        <dbReference type="Proteomes" id="UP000578531"/>
    </source>
</evidence>
<protein>
    <submittedName>
        <fullName evidence="1">Uncharacterized protein</fullName>
    </submittedName>
</protein>
<comment type="caution">
    <text evidence="1">The sequence shown here is derived from an EMBL/GenBank/DDBJ whole genome shotgun (WGS) entry which is preliminary data.</text>
</comment>
<reference evidence="1 2" key="1">
    <citation type="journal article" date="2020" name="Genomics">
        <title>Complete, high-quality genomes from long-read metagenomic sequencing of two wolf lichen thalli reveals enigmatic genome architecture.</title>
        <authorList>
            <person name="McKenzie S.K."/>
            <person name="Walston R.F."/>
            <person name="Allen J.L."/>
        </authorList>
    </citation>
    <scope>NUCLEOTIDE SEQUENCE [LARGE SCALE GENOMIC DNA]</scope>
    <source>
        <strain evidence="1">WasteWater2</strain>
    </source>
</reference>
<dbReference type="Proteomes" id="UP000578531">
    <property type="component" value="Unassembled WGS sequence"/>
</dbReference>
<dbReference type="GeneID" id="59291688"/>
<dbReference type="OrthoDB" id="10529807at2759"/>
<keyword evidence="2" id="KW-1185">Reference proteome</keyword>
<accession>A0A8H6FNF7</accession>